<evidence type="ECO:0000256" key="9">
    <source>
        <dbReference type="SAM" id="Phobius"/>
    </source>
</evidence>
<gene>
    <name evidence="11" type="ORF">GCM10023169_09150</name>
</gene>
<dbReference type="GO" id="GO:0016301">
    <property type="term" value="F:kinase activity"/>
    <property type="evidence" value="ECO:0007669"/>
    <property type="project" value="UniProtKB-KW"/>
</dbReference>
<keyword evidence="4" id="KW-0808">Transferase</keyword>
<dbReference type="InterPro" id="IPR011712">
    <property type="entry name" value="Sig_transdc_His_kin_sub3_dim/P"/>
</dbReference>
<dbReference type="Proteomes" id="UP001500622">
    <property type="component" value="Unassembled WGS sequence"/>
</dbReference>
<feature type="transmembrane region" description="Helical" evidence="9">
    <location>
        <begin position="91"/>
        <end position="116"/>
    </location>
</feature>
<evidence type="ECO:0000256" key="3">
    <source>
        <dbReference type="ARBA" id="ARBA00022553"/>
    </source>
</evidence>
<dbReference type="PANTHER" id="PTHR24421:SF10">
    <property type="entry name" value="NITRATE_NITRITE SENSOR PROTEIN NARQ"/>
    <property type="match status" value="1"/>
</dbReference>
<feature type="domain" description="Signal transduction histidine kinase subgroup 3 dimerisation and phosphoacceptor" evidence="10">
    <location>
        <begin position="206"/>
        <end position="280"/>
    </location>
</feature>
<dbReference type="EC" id="2.7.13.3" evidence="2"/>
<evidence type="ECO:0000256" key="4">
    <source>
        <dbReference type="ARBA" id="ARBA00022679"/>
    </source>
</evidence>
<evidence type="ECO:0000256" key="8">
    <source>
        <dbReference type="ARBA" id="ARBA00023012"/>
    </source>
</evidence>
<keyword evidence="5" id="KW-0547">Nucleotide-binding</keyword>
<dbReference type="EMBL" id="BAABGN010000002">
    <property type="protein sequence ID" value="GAA4418963.1"/>
    <property type="molecule type" value="Genomic_DNA"/>
</dbReference>
<dbReference type="SUPFAM" id="SSF55874">
    <property type="entry name" value="ATPase domain of HSP90 chaperone/DNA topoisomerase II/histidine kinase"/>
    <property type="match status" value="1"/>
</dbReference>
<dbReference type="CDD" id="cd16917">
    <property type="entry name" value="HATPase_UhpB-NarQ-NarX-like"/>
    <property type="match status" value="1"/>
</dbReference>
<sequence length="421" mass="45513">MATDRPLDAWMLPGELARAADPSVVNGSPGRRTGRDWAVDVAFFLLAVAVWLGERYSFLAEVPLPRWLFLADLSAGALLCLALWWRRRFPVALGVVAVAVAAFSNTATGAVLVAFFNLAVHRGWRWSVPMVPAALLLGAPYVWEYFPGYLGLPLVWMLLIGATLSLSVAAGLAVRARRQVVLALREQTDAVRRESELRLEKAREAERDGLAREMHDVLAHRISLLAVHAGALEFRAEQSAAGKADPPTPEELQESAGVVRRNAHVALEELRGVLHVLRAAEPDHEPTAPPQPGLDQVADLVEEVTASGQRVELTLDVAGIPDAVGRTVYRVVQEGMTNARKHAPGAGVRVSVRTDEGCVVVAVTNPVPVGVTEGELAGARVGLHGLAERVRIHRDGARTGTLEHGLRDGVFRLEARIPWVP</sequence>
<feature type="transmembrane region" description="Helical" evidence="9">
    <location>
        <begin position="66"/>
        <end position="85"/>
    </location>
</feature>
<evidence type="ECO:0000256" key="5">
    <source>
        <dbReference type="ARBA" id="ARBA00022741"/>
    </source>
</evidence>
<feature type="transmembrane region" description="Helical" evidence="9">
    <location>
        <begin position="123"/>
        <end position="143"/>
    </location>
</feature>
<keyword evidence="6 11" id="KW-0418">Kinase</keyword>
<keyword evidence="9" id="KW-0472">Membrane</keyword>
<keyword evidence="7" id="KW-0067">ATP-binding</keyword>
<keyword evidence="9" id="KW-0812">Transmembrane</keyword>
<evidence type="ECO:0000259" key="10">
    <source>
        <dbReference type="Pfam" id="PF07730"/>
    </source>
</evidence>
<evidence type="ECO:0000256" key="1">
    <source>
        <dbReference type="ARBA" id="ARBA00000085"/>
    </source>
</evidence>
<dbReference type="PANTHER" id="PTHR24421">
    <property type="entry name" value="NITRATE/NITRITE SENSOR PROTEIN NARX-RELATED"/>
    <property type="match status" value="1"/>
</dbReference>
<dbReference type="InterPro" id="IPR050482">
    <property type="entry name" value="Sensor_HK_TwoCompSys"/>
</dbReference>
<comment type="catalytic activity">
    <reaction evidence="1">
        <text>ATP + protein L-histidine = ADP + protein N-phospho-L-histidine.</text>
        <dbReference type="EC" id="2.7.13.3"/>
    </reaction>
</comment>
<organism evidence="11 12">
    <name type="scientific">Georgenia halophila</name>
    <dbReference type="NCBI Taxonomy" id="620889"/>
    <lineage>
        <taxon>Bacteria</taxon>
        <taxon>Bacillati</taxon>
        <taxon>Actinomycetota</taxon>
        <taxon>Actinomycetes</taxon>
        <taxon>Micrococcales</taxon>
        <taxon>Bogoriellaceae</taxon>
        <taxon>Georgenia</taxon>
    </lineage>
</organism>
<keyword evidence="8" id="KW-0902">Two-component regulatory system</keyword>
<accession>A0ABP8KYX3</accession>
<keyword evidence="3" id="KW-0597">Phosphoprotein</keyword>
<dbReference type="Gene3D" id="3.30.565.10">
    <property type="entry name" value="Histidine kinase-like ATPase, C-terminal domain"/>
    <property type="match status" value="1"/>
</dbReference>
<evidence type="ECO:0000256" key="6">
    <source>
        <dbReference type="ARBA" id="ARBA00022777"/>
    </source>
</evidence>
<feature type="transmembrane region" description="Helical" evidence="9">
    <location>
        <begin position="37"/>
        <end position="54"/>
    </location>
</feature>
<reference evidence="12" key="1">
    <citation type="journal article" date="2019" name="Int. J. Syst. Evol. Microbiol.">
        <title>The Global Catalogue of Microorganisms (GCM) 10K type strain sequencing project: providing services to taxonomists for standard genome sequencing and annotation.</title>
        <authorList>
            <consortium name="The Broad Institute Genomics Platform"/>
            <consortium name="The Broad Institute Genome Sequencing Center for Infectious Disease"/>
            <person name="Wu L."/>
            <person name="Ma J."/>
        </authorList>
    </citation>
    <scope>NUCLEOTIDE SEQUENCE [LARGE SCALE GENOMIC DNA]</scope>
    <source>
        <strain evidence="12">JCM 17810</strain>
    </source>
</reference>
<evidence type="ECO:0000256" key="2">
    <source>
        <dbReference type="ARBA" id="ARBA00012438"/>
    </source>
</evidence>
<dbReference type="InterPro" id="IPR036890">
    <property type="entry name" value="HATPase_C_sf"/>
</dbReference>
<evidence type="ECO:0000313" key="12">
    <source>
        <dbReference type="Proteomes" id="UP001500622"/>
    </source>
</evidence>
<evidence type="ECO:0000256" key="7">
    <source>
        <dbReference type="ARBA" id="ARBA00022840"/>
    </source>
</evidence>
<comment type="caution">
    <text evidence="11">The sequence shown here is derived from an EMBL/GenBank/DDBJ whole genome shotgun (WGS) entry which is preliminary data.</text>
</comment>
<dbReference type="Pfam" id="PF07730">
    <property type="entry name" value="HisKA_3"/>
    <property type="match status" value="1"/>
</dbReference>
<dbReference type="RefSeq" id="WP_345215290.1">
    <property type="nucleotide sequence ID" value="NZ_BAABGN010000002.1"/>
</dbReference>
<name>A0ABP8KYX3_9MICO</name>
<keyword evidence="12" id="KW-1185">Reference proteome</keyword>
<dbReference type="Gene3D" id="1.20.5.1930">
    <property type="match status" value="1"/>
</dbReference>
<feature type="transmembrane region" description="Helical" evidence="9">
    <location>
        <begin position="155"/>
        <end position="174"/>
    </location>
</feature>
<protein>
    <recommendedName>
        <fullName evidence="2">histidine kinase</fullName>
        <ecNumber evidence="2">2.7.13.3</ecNumber>
    </recommendedName>
</protein>
<keyword evidence="9" id="KW-1133">Transmembrane helix</keyword>
<evidence type="ECO:0000313" key="11">
    <source>
        <dbReference type="EMBL" id="GAA4418963.1"/>
    </source>
</evidence>
<proteinExistence type="predicted"/>